<feature type="compositionally biased region" description="Basic and acidic residues" evidence="1">
    <location>
        <begin position="250"/>
        <end position="259"/>
    </location>
</feature>
<dbReference type="EMBL" id="JBHSDS010000001">
    <property type="protein sequence ID" value="MFC4356350.1"/>
    <property type="molecule type" value="Genomic_DNA"/>
</dbReference>
<protein>
    <submittedName>
        <fullName evidence="3">HalOD1 output domain-containing protein</fullName>
    </submittedName>
</protein>
<evidence type="ECO:0000259" key="2">
    <source>
        <dbReference type="Pfam" id="PF18545"/>
    </source>
</evidence>
<accession>A0ABD5P6J1</accession>
<name>A0ABD5P6J1_9EURY</name>
<organism evidence="3 4">
    <name type="scientific">Halobium salinum</name>
    <dbReference type="NCBI Taxonomy" id="1364940"/>
    <lineage>
        <taxon>Archaea</taxon>
        <taxon>Methanobacteriati</taxon>
        <taxon>Methanobacteriota</taxon>
        <taxon>Stenosarchaea group</taxon>
        <taxon>Halobacteria</taxon>
        <taxon>Halobacteriales</taxon>
        <taxon>Haloferacaceae</taxon>
        <taxon>Halobium</taxon>
    </lineage>
</organism>
<keyword evidence="4" id="KW-1185">Reference proteome</keyword>
<dbReference type="AlphaFoldDB" id="A0ABD5P6J1"/>
<sequence length="259" mass="26861">MTEFSQSDLDADERVVDAVRTHVAAREGVPPNELVSPSAVVDEAFVERTFRGCEGAAVNGHVTFDYDGYTVTVSTEGRVTIEPRPAVAAADDEVTAEMVHDLFTRSGRCAFAAREVASVFDIGVDSAVARLRELGTAGELVHVTDEAGADGVWREEREPVVFGEDGGSVVALDTKTASVAEGPDRPTALRELADRLDDASGMAEFADDAPGTATPQRTADPEGTAGTVGSSAGGDAGADSPVRSGATAQTDDRTSGDDD</sequence>
<proteinExistence type="predicted"/>
<dbReference type="RefSeq" id="WP_267624705.1">
    <property type="nucleotide sequence ID" value="NZ_JAODIW010000010.1"/>
</dbReference>
<gene>
    <name evidence="3" type="ORF">ACFO0N_00135</name>
</gene>
<feature type="region of interest" description="Disordered" evidence="1">
    <location>
        <begin position="200"/>
        <end position="259"/>
    </location>
</feature>
<evidence type="ECO:0000313" key="3">
    <source>
        <dbReference type="EMBL" id="MFC4356350.1"/>
    </source>
</evidence>
<dbReference type="Proteomes" id="UP001595921">
    <property type="component" value="Unassembled WGS sequence"/>
</dbReference>
<comment type="caution">
    <text evidence="3">The sequence shown here is derived from an EMBL/GenBank/DDBJ whole genome shotgun (WGS) entry which is preliminary data.</text>
</comment>
<reference evidence="3 4" key="1">
    <citation type="journal article" date="2019" name="Int. J. Syst. Evol. Microbiol.">
        <title>The Global Catalogue of Microorganisms (GCM) 10K type strain sequencing project: providing services to taxonomists for standard genome sequencing and annotation.</title>
        <authorList>
            <consortium name="The Broad Institute Genomics Platform"/>
            <consortium name="The Broad Institute Genome Sequencing Center for Infectious Disease"/>
            <person name="Wu L."/>
            <person name="Ma J."/>
        </authorList>
    </citation>
    <scope>NUCLEOTIDE SEQUENCE [LARGE SCALE GENOMIC DNA]</scope>
    <source>
        <strain evidence="3 4">CGMCC 1.12553</strain>
    </source>
</reference>
<evidence type="ECO:0000256" key="1">
    <source>
        <dbReference type="SAM" id="MobiDB-lite"/>
    </source>
</evidence>
<dbReference type="Pfam" id="PF18545">
    <property type="entry name" value="HalOD1"/>
    <property type="match status" value="1"/>
</dbReference>
<feature type="domain" description="Halobacterial output" evidence="2">
    <location>
        <begin position="12"/>
        <end position="83"/>
    </location>
</feature>
<evidence type="ECO:0000313" key="4">
    <source>
        <dbReference type="Proteomes" id="UP001595921"/>
    </source>
</evidence>
<dbReference type="InterPro" id="IPR040624">
    <property type="entry name" value="HalOD1"/>
</dbReference>